<name>A0A917DR43_9SPHN</name>
<dbReference type="SUPFAM" id="SSF63380">
    <property type="entry name" value="Riboflavin synthase domain-like"/>
    <property type="match status" value="1"/>
</dbReference>
<dbReference type="RefSeq" id="WP_066773069.1">
    <property type="nucleotide sequence ID" value="NZ_BMIP01000001.1"/>
</dbReference>
<keyword evidence="4" id="KW-1185">Reference proteome</keyword>
<dbReference type="Pfam" id="PF08021">
    <property type="entry name" value="FAD_binding_9"/>
    <property type="match status" value="1"/>
</dbReference>
<dbReference type="EMBL" id="BMIP01000001">
    <property type="protein sequence ID" value="GGD59061.1"/>
    <property type="molecule type" value="Genomic_DNA"/>
</dbReference>
<sequence>MARPEPRTLEVIAREQLTPNMIRITLGGPGMEGFPEGQQGGYVKLRLSEGGEGEKPIVRTYTIREQRGSGADGQIVLDFVVHGAGKGASHGVAGPAVTWAMEVEPGAAITVGGPGPAKPLPEGFDRYLVAGDMTALPAISVNLENLPADARGTVLIEIQDPDDAQDLIRPEGMDIIWLVNPEPGNRPDLLAAELRDAGWEEGTYGWAASEFSAMREMRDYLRDECEMNAQSLYISSYWKLGENEDSHKVVKRADMEAAG</sequence>
<dbReference type="Pfam" id="PF04954">
    <property type="entry name" value="SIP"/>
    <property type="match status" value="1"/>
</dbReference>
<dbReference type="Proteomes" id="UP000612349">
    <property type="component" value="Unassembled WGS sequence"/>
</dbReference>
<reference evidence="3" key="1">
    <citation type="journal article" date="2014" name="Int. J. Syst. Evol. Microbiol.">
        <title>Complete genome sequence of Corynebacterium casei LMG S-19264T (=DSM 44701T), isolated from a smear-ripened cheese.</title>
        <authorList>
            <consortium name="US DOE Joint Genome Institute (JGI-PGF)"/>
            <person name="Walter F."/>
            <person name="Albersmeier A."/>
            <person name="Kalinowski J."/>
            <person name="Ruckert C."/>
        </authorList>
    </citation>
    <scope>NUCLEOTIDE SEQUENCE</scope>
    <source>
        <strain evidence="3">CGMCC 1.15360</strain>
    </source>
</reference>
<dbReference type="InterPro" id="IPR017927">
    <property type="entry name" value="FAD-bd_FR_type"/>
</dbReference>
<dbReference type="PROSITE" id="PS51384">
    <property type="entry name" value="FAD_FR"/>
    <property type="match status" value="1"/>
</dbReference>
<organism evidence="3 4">
    <name type="scientific">Croceicoccus mobilis</name>
    <dbReference type="NCBI Taxonomy" id="1703339"/>
    <lineage>
        <taxon>Bacteria</taxon>
        <taxon>Pseudomonadati</taxon>
        <taxon>Pseudomonadota</taxon>
        <taxon>Alphaproteobacteria</taxon>
        <taxon>Sphingomonadales</taxon>
        <taxon>Erythrobacteraceae</taxon>
        <taxon>Croceicoccus</taxon>
    </lineage>
</organism>
<dbReference type="PANTHER" id="PTHR30157">
    <property type="entry name" value="FERRIC REDUCTASE, NADPH-DEPENDENT"/>
    <property type="match status" value="1"/>
</dbReference>
<dbReference type="CDD" id="cd06193">
    <property type="entry name" value="siderophore_interacting"/>
    <property type="match status" value="1"/>
</dbReference>
<proteinExistence type="inferred from homology"/>
<feature type="domain" description="FAD-binding FR-type" evidence="2">
    <location>
        <begin position="4"/>
        <end position="121"/>
    </location>
</feature>
<dbReference type="AlphaFoldDB" id="A0A917DR43"/>
<gene>
    <name evidence="3" type="ORF">GCM10010990_05430</name>
</gene>
<evidence type="ECO:0000313" key="3">
    <source>
        <dbReference type="EMBL" id="GGD59061.1"/>
    </source>
</evidence>
<evidence type="ECO:0000313" key="4">
    <source>
        <dbReference type="Proteomes" id="UP000612349"/>
    </source>
</evidence>
<reference evidence="3" key="2">
    <citation type="submission" date="2020-09" db="EMBL/GenBank/DDBJ databases">
        <authorList>
            <person name="Sun Q."/>
            <person name="Zhou Y."/>
        </authorList>
    </citation>
    <scope>NUCLEOTIDE SEQUENCE</scope>
    <source>
        <strain evidence="3">CGMCC 1.15360</strain>
    </source>
</reference>
<dbReference type="PANTHER" id="PTHR30157:SF0">
    <property type="entry name" value="NADPH-DEPENDENT FERRIC-CHELATE REDUCTASE"/>
    <property type="match status" value="1"/>
</dbReference>
<accession>A0A917DR43</accession>
<dbReference type="InterPro" id="IPR039261">
    <property type="entry name" value="FNR_nucleotide-bd"/>
</dbReference>
<comment type="caution">
    <text evidence="3">The sequence shown here is derived from an EMBL/GenBank/DDBJ whole genome shotgun (WGS) entry which is preliminary data.</text>
</comment>
<dbReference type="InterPro" id="IPR039374">
    <property type="entry name" value="SIP_fam"/>
</dbReference>
<dbReference type="InterPro" id="IPR007037">
    <property type="entry name" value="SIP_rossman_dom"/>
</dbReference>
<evidence type="ECO:0000256" key="1">
    <source>
        <dbReference type="ARBA" id="ARBA00035644"/>
    </source>
</evidence>
<protein>
    <submittedName>
        <fullName evidence="3">Siderophore-interacting protein</fullName>
    </submittedName>
</protein>
<dbReference type="OrthoDB" id="9814826at2"/>
<dbReference type="InterPro" id="IPR017938">
    <property type="entry name" value="Riboflavin_synthase-like_b-brl"/>
</dbReference>
<comment type="similarity">
    <text evidence="1">Belongs to the SIP oxidoreductase family.</text>
</comment>
<dbReference type="Gene3D" id="3.40.50.80">
    <property type="entry name" value="Nucleotide-binding domain of ferredoxin-NADP reductase (FNR) module"/>
    <property type="match status" value="1"/>
</dbReference>
<dbReference type="InterPro" id="IPR013113">
    <property type="entry name" value="SIP_FAD-bd"/>
</dbReference>
<dbReference type="GO" id="GO:0016491">
    <property type="term" value="F:oxidoreductase activity"/>
    <property type="evidence" value="ECO:0007669"/>
    <property type="project" value="InterPro"/>
</dbReference>
<dbReference type="Gene3D" id="2.40.30.10">
    <property type="entry name" value="Translation factors"/>
    <property type="match status" value="1"/>
</dbReference>
<evidence type="ECO:0000259" key="2">
    <source>
        <dbReference type="PROSITE" id="PS51384"/>
    </source>
</evidence>